<reference evidence="3" key="1">
    <citation type="journal article" date="2019" name="Int. J. Syst. Evol. Microbiol.">
        <title>The Global Catalogue of Microorganisms (GCM) 10K type strain sequencing project: providing services to taxonomists for standard genome sequencing and annotation.</title>
        <authorList>
            <consortium name="The Broad Institute Genomics Platform"/>
            <consortium name="The Broad Institute Genome Sequencing Center for Infectious Disease"/>
            <person name="Wu L."/>
            <person name="Ma J."/>
        </authorList>
    </citation>
    <scope>NUCLEOTIDE SEQUENCE [LARGE SCALE GENOMIC DNA]</scope>
    <source>
        <strain evidence="3">JCM 15443</strain>
    </source>
</reference>
<keyword evidence="1" id="KW-0812">Transmembrane</keyword>
<feature type="transmembrane region" description="Helical" evidence="1">
    <location>
        <begin position="12"/>
        <end position="31"/>
    </location>
</feature>
<keyword evidence="1" id="KW-0472">Membrane</keyword>
<evidence type="ECO:0000313" key="3">
    <source>
        <dbReference type="Proteomes" id="UP000661918"/>
    </source>
</evidence>
<dbReference type="Proteomes" id="UP000661918">
    <property type="component" value="Unassembled WGS sequence"/>
</dbReference>
<keyword evidence="3" id="KW-1185">Reference proteome</keyword>
<gene>
    <name evidence="2" type="ORF">GCM10010841_21180</name>
</gene>
<comment type="caution">
    <text evidence="2">The sequence shown here is derived from an EMBL/GenBank/DDBJ whole genome shotgun (WGS) entry which is preliminary data.</text>
</comment>
<proteinExistence type="predicted"/>
<sequence>MNALPPNALRLSLSAIVGGAAALITYSVIFVRGDMGGVMSYLRARGALRRLQEGGADAGAVAAAHDALRTLGTQVGDPVLAARLIPLALLVGLAAAYVVWRIFGRRQEGEARPDVQERMVYRLAWRKGGRFTLGDLAESSPLSEPQARAVTARMLELGRLTHDGEAFSLSGVALNRGRRT</sequence>
<keyword evidence="1" id="KW-1133">Transmembrane helix</keyword>
<dbReference type="RefSeq" id="WP_188904230.1">
    <property type="nucleotide sequence ID" value="NZ_BMOM01000016.1"/>
</dbReference>
<accession>A0ABQ2GV57</accession>
<feature type="transmembrane region" description="Helical" evidence="1">
    <location>
        <begin position="80"/>
        <end position="100"/>
    </location>
</feature>
<evidence type="ECO:0000313" key="2">
    <source>
        <dbReference type="EMBL" id="GGM12449.1"/>
    </source>
</evidence>
<organism evidence="2 3">
    <name type="scientific">Deinococcus aerophilus</name>
    <dbReference type="NCBI Taxonomy" id="522488"/>
    <lineage>
        <taxon>Bacteria</taxon>
        <taxon>Thermotogati</taxon>
        <taxon>Deinococcota</taxon>
        <taxon>Deinococci</taxon>
        <taxon>Deinococcales</taxon>
        <taxon>Deinococcaceae</taxon>
        <taxon>Deinococcus</taxon>
    </lineage>
</organism>
<evidence type="ECO:0000256" key="1">
    <source>
        <dbReference type="SAM" id="Phobius"/>
    </source>
</evidence>
<dbReference type="EMBL" id="BMOM01000016">
    <property type="protein sequence ID" value="GGM12449.1"/>
    <property type="molecule type" value="Genomic_DNA"/>
</dbReference>
<protein>
    <submittedName>
        <fullName evidence="2">Uncharacterized protein</fullName>
    </submittedName>
</protein>
<name>A0ABQ2GV57_9DEIO</name>